<feature type="coiled-coil region" evidence="6">
    <location>
        <begin position="79"/>
        <end position="113"/>
    </location>
</feature>
<dbReference type="GO" id="GO:0016491">
    <property type="term" value="F:oxidoreductase activity"/>
    <property type="evidence" value="ECO:0007669"/>
    <property type="project" value="UniProtKB-ARBA"/>
</dbReference>
<protein>
    <submittedName>
        <fullName evidence="9">DUF3683 domain-containing protein</fullName>
    </submittedName>
</protein>
<organism evidence="9 10">
    <name type="scientific">Thiospirillum jenense</name>
    <dbReference type="NCBI Taxonomy" id="1653858"/>
    <lineage>
        <taxon>Bacteria</taxon>
        <taxon>Pseudomonadati</taxon>
        <taxon>Pseudomonadota</taxon>
        <taxon>Gammaproteobacteria</taxon>
        <taxon>Chromatiales</taxon>
        <taxon>Chromatiaceae</taxon>
        <taxon>Thiospirillum</taxon>
    </lineage>
</organism>
<dbReference type="Gene3D" id="1.10.1060.10">
    <property type="entry name" value="Alpha-helical ferredoxin"/>
    <property type="match status" value="1"/>
</dbReference>
<evidence type="ECO:0000259" key="8">
    <source>
        <dbReference type="PROSITE" id="PS51387"/>
    </source>
</evidence>
<dbReference type="Pfam" id="PF02754">
    <property type="entry name" value="CCG"/>
    <property type="match status" value="1"/>
</dbReference>
<dbReference type="InterPro" id="IPR016169">
    <property type="entry name" value="FAD-bd_PCMH_sub2"/>
</dbReference>
<dbReference type="Pfam" id="PF13183">
    <property type="entry name" value="Fer4_8"/>
    <property type="match status" value="1"/>
</dbReference>
<dbReference type="SUPFAM" id="SSF46548">
    <property type="entry name" value="alpha-helical ferredoxin"/>
    <property type="match status" value="1"/>
</dbReference>
<dbReference type="EMBL" id="JABVCQ010000029">
    <property type="protein sequence ID" value="MBB1126918.1"/>
    <property type="molecule type" value="Genomic_DNA"/>
</dbReference>
<feature type="region of interest" description="Disordered" evidence="7">
    <location>
        <begin position="631"/>
        <end position="665"/>
    </location>
</feature>
<dbReference type="SUPFAM" id="SSF55103">
    <property type="entry name" value="FAD-linked oxidases, C-terminal domain"/>
    <property type="match status" value="2"/>
</dbReference>
<dbReference type="Proteomes" id="UP000548632">
    <property type="component" value="Unassembled WGS sequence"/>
</dbReference>
<sequence>MFTTPDPAPRLREIPYNYTSFSDREIIIRLLGDSCWQLIEQLRGTRRTGRSARMLFEVLGDLWVVLRNPYVQDDLLNDRRRRRALLQALQHRLDQFEQRLNANEQAAQLLAAARAAVARFNHELTAQQQLRRQLRRVLKSITRADNVDFSGLARVAHATDATDWRVELPFVVISPDNEREIADIVRVCLDCGLSLIPRGGGTGYTGSAVPLHPRTAVINTEKLDELAAVDWATLPAVASPVPTIRCGAGVVTRRVADVAAAQQLVFAVDPTSQDASCIGGNIAMNAGGKKAVLWGTTLDNLASWRMVTPAAEWLEVERLDHNLGKIHTQPLVRFAIRRFKSDGITPAAPPELLEMPGAIFRKAGLGKDVTDKFLAGLPGVQKEGCDGIITSARFILHRLPPHGRTICLEFFGADLEIAAPAIVELRDLVAQVAEVALAGLEHLDERYVRAVGYTTKAARRELPKMVLLADVVSDDERRVDEMAAAIVGIARARGGDGFIAASAEMRAQFWADRARTAAISRHTNAFKINEDVVIPLERLAEYMRGIERINIEQSIRNKDAIFSALLIALEQEIALPPAERENEALQISLNEKLTAARGLIIQAQTRWQWVLNHLDAAAGAFFDKSPQPPFAKGGLSSSPPFAKGDSSPPFAKGGEGGFSSAEEGGFSSNPTLLDLLLRRELRQSYRREVGEPLEALFAGQAFAAVREQFRAIHRRIRDERLFVALHAHAGDGNVHTNIPVHSSNYAMLHEAERIVGRIMALATALGGVISGEHGIGMTKLQFVPPEQLTDFLQYKQRVDPLGRFNPGKLIPGNGLENAYTPSLRLVEQEALILEETELGALNADIRHCLRCGKCKAKCMTHVPRANLNYAPRNKILATGLIIEALLYEDQTRRGLSRQHFVAMNDLADHCTICHHCQPPCPVNIDFGDVTIRLRRILHERHQRWRHPGGWAALQWLNITDPRLVRGLRTVLVRGGFAAMNFGHALARRLPLFNQLMTRQNQLPGATSAPPQFTNQLLPLISRPVPVNIPRHTLRSQLAIEQRSHIAIVRDPSIKNSDDAEAVFYFPGCGAERLFTDIGLATLALLLKQNVQVILPPGYLCCGYPQRAAGLETQARQMTMDNRVLFHRVANTLNYLDIRTVLVSCGTCLDQLLEYDFARIFPGSRLLDIHEFLFERGVTLQPSAPVHHSPAEVAYLYHDPCHSPIKQYSPLKVASGLLNQPVQLSERCCGEAGTLGSSRPDIANQVRWRKQLELTRGIEKLIGEKKIPPTPLLQRGGRGELESALLQRGELETALLQSERELNLDELHGGNKLKTNGLDSKKTVRLLTTCPACQQGLAKYADETGLIPTYIVVELANQLLGANWQTELVAQLRNGGIERVLL</sequence>
<dbReference type="InterPro" id="IPR016166">
    <property type="entry name" value="FAD-bd_PCMH"/>
</dbReference>
<dbReference type="SUPFAM" id="SSF56176">
    <property type="entry name" value="FAD-binding/transporter-associated domain-like"/>
    <property type="match status" value="1"/>
</dbReference>
<dbReference type="Gene3D" id="3.30.70.2740">
    <property type="match status" value="1"/>
</dbReference>
<feature type="domain" description="FAD-binding PCMH-type" evidence="8">
    <location>
        <begin position="165"/>
        <end position="399"/>
    </location>
</feature>
<dbReference type="InterPro" id="IPR004113">
    <property type="entry name" value="FAD-bd_oxidored_4_C"/>
</dbReference>
<dbReference type="GO" id="GO:0046872">
    <property type="term" value="F:metal ion binding"/>
    <property type="evidence" value="ECO:0007669"/>
    <property type="project" value="UniProtKB-KW"/>
</dbReference>
<dbReference type="Pfam" id="PF02913">
    <property type="entry name" value="FAD-oxidase_C"/>
    <property type="match status" value="2"/>
</dbReference>
<dbReference type="Gene3D" id="3.30.465.10">
    <property type="match status" value="1"/>
</dbReference>
<keyword evidence="10" id="KW-1185">Reference proteome</keyword>
<dbReference type="InterPro" id="IPR009051">
    <property type="entry name" value="Helical_ferredxn"/>
</dbReference>
<dbReference type="GO" id="GO:0071949">
    <property type="term" value="F:FAD binding"/>
    <property type="evidence" value="ECO:0007669"/>
    <property type="project" value="InterPro"/>
</dbReference>
<evidence type="ECO:0000256" key="6">
    <source>
        <dbReference type="SAM" id="Coils"/>
    </source>
</evidence>
<gene>
    <name evidence="9" type="ORF">HUK38_11885</name>
</gene>
<comment type="caution">
    <text evidence="9">The sequence shown here is derived from an EMBL/GenBank/DDBJ whole genome shotgun (WGS) entry which is preliminary data.</text>
</comment>
<keyword evidence="6" id="KW-0175">Coiled coil</keyword>
<proteinExistence type="predicted"/>
<accession>A0A839HJB1</accession>
<dbReference type="PANTHER" id="PTHR42934">
    <property type="entry name" value="GLYCOLATE OXIDASE SUBUNIT GLCD"/>
    <property type="match status" value="1"/>
</dbReference>
<dbReference type="InterPro" id="IPR022153">
    <property type="entry name" value="DUF3683"/>
</dbReference>
<evidence type="ECO:0000256" key="1">
    <source>
        <dbReference type="ARBA" id="ARBA00022630"/>
    </source>
</evidence>
<keyword evidence="1" id="KW-0285">Flavoprotein</keyword>
<keyword evidence="4" id="KW-0408">Iron</keyword>
<keyword evidence="3" id="KW-0274">FAD</keyword>
<evidence type="ECO:0000256" key="3">
    <source>
        <dbReference type="ARBA" id="ARBA00022827"/>
    </source>
</evidence>
<dbReference type="InterPro" id="IPR016164">
    <property type="entry name" value="FAD-linked_Oxase-like_C"/>
</dbReference>
<dbReference type="Pfam" id="PF11880">
    <property type="entry name" value="DUF3400"/>
    <property type="match status" value="1"/>
</dbReference>
<dbReference type="PROSITE" id="PS00198">
    <property type="entry name" value="4FE4S_FER_1"/>
    <property type="match status" value="1"/>
</dbReference>
<dbReference type="InterPro" id="IPR004017">
    <property type="entry name" value="Cys_rich_dom"/>
</dbReference>
<dbReference type="PROSITE" id="PS51387">
    <property type="entry name" value="FAD_PCMH"/>
    <property type="match status" value="1"/>
</dbReference>
<dbReference type="InterPro" id="IPR036318">
    <property type="entry name" value="FAD-bd_PCMH-like_sf"/>
</dbReference>
<dbReference type="PANTHER" id="PTHR42934:SF2">
    <property type="entry name" value="GLYCOLATE OXIDASE SUBUNIT GLCD"/>
    <property type="match status" value="1"/>
</dbReference>
<dbReference type="InterPro" id="IPR017896">
    <property type="entry name" value="4Fe4S_Fe-S-bd"/>
</dbReference>
<name>A0A839HJB1_9GAMM</name>
<dbReference type="InterPro" id="IPR006094">
    <property type="entry name" value="Oxid_FAD_bind_N"/>
</dbReference>
<dbReference type="InterPro" id="IPR017900">
    <property type="entry name" value="4Fe4S_Fe_S_CS"/>
</dbReference>
<dbReference type="InterPro" id="IPR051914">
    <property type="entry name" value="FAD-linked_OxidoTrans_Type4"/>
</dbReference>
<dbReference type="RefSeq" id="WP_182584546.1">
    <property type="nucleotide sequence ID" value="NZ_JABVCQ010000029.1"/>
</dbReference>
<dbReference type="InterPro" id="IPR021817">
    <property type="entry name" value="DUF3400"/>
</dbReference>
<evidence type="ECO:0000313" key="10">
    <source>
        <dbReference type="Proteomes" id="UP000548632"/>
    </source>
</evidence>
<evidence type="ECO:0000256" key="4">
    <source>
        <dbReference type="ARBA" id="ARBA00023004"/>
    </source>
</evidence>
<keyword evidence="5" id="KW-0411">Iron-sulfur</keyword>
<dbReference type="GO" id="GO:0051536">
    <property type="term" value="F:iron-sulfur cluster binding"/>
    <property type="evidence" value="ECO:0007669"/>
    <property type="project" value="UniProtKB-KW"/>
</dbReference>
<evidence type="ECO:0000256" key="7">
    <source>
        <dbReference type="SAM" id="MobiDB-lite"/>
    </source>
</evidence>
<dbReference type="Pfam" id="PF12447">
    <property type="entry name" value="DUF3683"/>
    <property type="match status" value="1"/>
</dbReference>
<keyword evidence="2" id="KW-0479">Metal-binding</keyword>
<evidence type="ECO:0000313" key="9">
    <source>
        <dbReference type="EMBL" id="MBB1126918.1"/>
    </source>
</evidence>
<reference evidence="9 10" key="1">
    <citation type="journal article" date="2020" name="Arch. Microbiol.">
        <title>The genome sequence of the giant phototrophic gammaproteobacterium Thiospirillum jenense gives insight into its physiological properties and phylogenetic relationships.</title>
        <authorList>
            <person name="Imhoff J.F."/>
            <person name="Meyer T.E."/>
            <person name="Kyndt J.A."/>
        </authorList>
    </citation>
    <scope>NUCLEOTIDE SEQUENCE [LARGE SCALE GENOMIC DNA]</scope>
    <source>
        <strain evidence="9 10">DSM 216</strain>
    </source>
</reference>
<evidence type="ECO:0000256" key="5">
    <source>
        <dbReference type="ARBA" id="ARBA00023014"/>
    </source>
</evidence>
<dbReference type="Pfam" id="PF01565">
    <property type="entry name" value="FAD_binding_4"/>
    <property type="match status" value="1"/>
</dbReference>
<evidence type="ECO:0000256" key="2">
    <source>
        <dbReference type="ARBA" id="ARBA00022723"/>
    </source>
</evidence>